<dbReference type="AlphaFoldDB" id="N1QBV0"/>
<dbReference type="RefSeq" id="XP_007922209.1">
    <property type="nucleotide sequence ID" value="XM_007924018.1"/>
</dbReference>
<dbReference type="Proteomes" id="UP000016932">
    <property type="component" value="Unassembled WGS sequence"/>
</dbReference>
<feature type="non-terminal residue" evidence="1">
    <location>
        <position position="455"/>
    </location>
</feature>
<dbReference type="InterPro" id="IPR027796">
    <property type="entry name" value="OTT_1508_deam-like"/>
</dbReference>
<evidence type="ECO:0000313" key="2">
    <source>
        <dbReference type="Proteomes" id="UP000016932"/>
    </source>
</evidence>
<dbReference type="EMBL" id="KB446555">
    <property type="protein sequence ID" value="EME89671.1"/>
    <property type="molecule type" value="Genomic_DNA"/>
</dbReference>
<dbReference type="VEuPathDB" id="FungiDB:MYCFIDRAFT_127117"/>
<reference evidence="1 2" key="1">
    <citation type="journal article" date="2012" name="PLoS Pathog.">
        <title>Diverse lifestyles and strategies of plant pathogenesis encoded in the genomes of eighteen Dothideomycetes fungi.</title>
        <authorList>
            <person name="Ohm R.A."/>
            <person name="Feau N."/>
            <person name="Henrissat B."/>
            <person name="Schoch C.L."/>
            <person name="Horwitz B.A."/>
            <person name="Barry K.W."/>
            <person name="Condon B.J."/>
            <person name="Copeland A.C."/>
            <person name="Dhillon B."/>
            <person name="Glaser F."/>
            <person name="Hesse C.N."/>
            <person name="Kosti I."/>
            <person name="LaButti K."/>
            <person name="Lindquist E.A."/>
            <person name="Lucas S."/>
            <person name="Salamov A.A."/>
            <person name="Bradshaw R.E."/>
            <person name="Ciuffetti L."/>
            <person name="Hamelin R.C."/>
            <person name="Kema G.H.J."/>
            <person name="Lawrence C."/>
            <person name="Scott J.A."/>
            <person name="Spatafora J.W."/>
            <person name="Turgeon B.G."/>
            <person name="de Wit P.J.G.M."/>
            <person name="Zhong S."/>
            <person name="Goodwin S.B."/>
            <person name="Grigoriev I.V."/>
        </authorList>
    </citation>
    <scope>NUCLEOTIDE SEQUENCE [LARGE SCALE GENOMIC DNA]</scope>
    <source>
        <strain evidence="1 2">CIRAD86</strain>
    </source>
</reference>
<evidence type="ECO:0000313" key="1">
    <source>
        <dbReference type="EMBL" id="EME89671.1"/>
    </source>
</evidence>
<accession>N1QBV0</accession>
<dbReference type="GeneID" id="19330632"/>
<organism evidence="1 2">
    <name type="scientific">Pseudocercospora fijiensis (strain CIRAD86)</name>
    <name type="common">Black leaf streak disease fungus</name>
    <name type="synonym">Mycosphaerella fijiensis</name>
    <dbReference type="NCBI Taxonomy" id="383855"/>
    <lineage>
        <taxon>Eukaryota</taxon>
        <taxon>Fungi</taxon>
        <taxon>Dikarya</taxon>
        <taxon>Ascomycota</taxon>
        <taxon>Pezizomycotina</taxon>
        <taxon>Dothideomycetes</taxon>
        <taxon>Dothideomycetidae</taxon>
        <taxon>Mycosphaerellales</taxon>
        <taxon>Mycosphaerellaceae</taxon>
        <taxon>Pseudocercospora</taxon>
    </lineage>
</organism>
<dbReference type="HOGENOM" id="CLU_013219_0_1_1"/>
<keyword evidence="2" id="KW-1185">Reference proteome</keyword>
<dbReference type="KEGG" id="pfj:MYCFIDRAFT_127117"/>
<dbReference type="OrthoDB" id="3644624at2759"/>
<dbReference type="eggNOG" id="ENOG502RXAF">
    <property type="taxonomic scope" value="Eukaryota"/>
</dbReference>
<protein>
    <submittedName>
        <fullName evidence="1">Uncharacterized protein</fullName>
    </submittedName>
</protein>
<name>N1QBV0_PSEFD</name>
<proteinExistence type="predicted"/>
<sequence length="455" mass="51128">MEPSVICAENIALLHLLHQVPSRPLGNGVELKSQSYPGYSLPFETERLLASALAFLAGTKDGPDHIPAVCLKEVPTSRSLHVLIAVNKAKWADGELVLGELAKGFQGIFHSLSSATDGKQPGSSSSCNVFPAIIKMCSRRIQCRLRFTPNHRKRIQPSIRKVLQDSLDAIKQLQPPPASARIYLEQTRDVMKKIAAWSAHQTPERLGELVTGFYDLSRVPGLSDLLHAISYKSMDPCARKSLLNIIGKVGRYRGVAMFLCQVAAKHSALRRTKVVPVRLPKDFFRKTSVTLGEPNLPRVVSRFRDRYGGRYDIKNICQILGLEERQANSQFVDQTLKSLKTSRIHAEMQLIFYCELESFLPPPRVICSSKDACFLCNTFIVMHGKFHTPRCHGKLYPGWRLPNTDIGRERQHFNDRLQQQIEDSLALLISRRAKTVFLDPNESTLLTLPRSKSTL</sequence>
<gene>
    <name evidence="1" type="ORF">MYCFIDRAFT_127117</name>
</gene>
<dbReference type="Pfam" id="PF14441">
    <property type="entry name" value="OTT_1508_deam"/>
    <property type="match status" value="1"/>
</dbReference>